<sequence>MLIKRIAKRDIPQVSQIHRDILKTGVISHMGISFLEKFYEILLEQKNIATFVAYEDNKVVAFATAAFDLKSIPRLIIQNLWQEILISLFKNPFLLYKLIQMPFYPSFKEHGQIGEIFSIAVLPQYQRSGIGTNLIMRCQKEFKRYKCKLFQLSVRRKIKSANKFYIKIGLEKKNQGKFLGEDIVFYQGKV</sequence>
<comment type="caution">
    <text evidence="4">The sequence shown here is derived from an EMBL/GenBank/DDBJ whole genome shotgun (WGS) entry which is preliminary data.</text>
</comment>
<evidence type="ECO:0000313" key="4">
    <source>
        <dbReference type="EMBL" id="KKQ89435.1"/>
    </source>
</evidence>
<name>A0A0G0LN90_9BACT</name>
<dbReference type="AlphaFoldDB" id="A0A0G0LN90"/>
<dbReference type="GO" id="GO:0016747">
    <property type="term" value="F:acyltransferase activity, transferring groups other than amino-acyl groups"/>
    <property type="evidence" value="ECO:0007669"/>
    <property type="project" value="InterPro"/>
</dbReference>
<dbReference type="InterPro" id="IPR000182">
    <property type="entry name" value="GNAT_dom"/>
</dbReference>
<dbReference type="Pfam" id="PF00583">
    <property type="entry name" value="Acetyltransf_1"/>
    <property type="match status" value="1"/>
</dbReference>
<accession>A0A0G0LN90</accession>
<dbReference type="PROSITE" id="PS51186">
    <property type="entry name" value="GNAT"/>
    <property type="match status" value="1"/>
</dbReference>
<organism evidence="4 5">
    <name type="scientific">Candidatus Curtissbacteria bacterium GW2011_GWC2_38_9</name>
    <dbReference type="NCBI Taxonomy" id="1618414"/>
    <lineage>
        <taxon>Bacteria</taxon>
        <taxon>Candidatus Curtissiibacteriota</taxon>
    </lineage>
</organism>
<dbReference type="PANTHER" id="PTHR42919">
    <property type="entry name" value="N-ALPHA-ACETYLTRANSFERASE"/>
    <property type="match status" value="1"/>
</dbReference>
<evidence type="ECO:0000313" key="5">
    <source>
        <dbReference type="Proteomes" id="UP000034893"/>
    </source>
</evidence>
<gene>
    <name evidence="4" type="ORF">UT12_C0014G0013</name>
</gene>
<evidence type="ECO:0000256" key="2">
    <source>
        <dbReference type="ARBA" id="ARBA00023315"/>
    </source>
</evidence>
<dbReference type="EMBL" id="LBVP01000014">
    <property type="protein sequence ID" value="KKQ89435.1"/>
    <property type="molecule type" value="Genomic_DNA"/>
</dbReference>
<dbReference type="CDD" id="cd04301">
    <property type="entry name" value="NAT_SF"/>
    <property type="match status" value="1"/>
</dbReference>
<proteinExistence type="predicted"/>
<protein>
    <submittedName>
        <fullName evidence="4">Ribosomal-protein-alanine acetyltransferase</fullName>
    </submittedName>
</protein>
<dbReference type="Proteomes" id="UP000034893">
    <property type="component" value="Unassembled WGS sequence"/>
</dbReference>
<dbReference type="PANTHER" id="PTHR42919:SF8">
    <property type="entry name" value="N-ALPHA-ACETYLTRANSFERASE 50"/>
    <property type="match status" value="1"/>
</dbReference>
<keyword evidence="2" id="KW-0012">Acyltransferase</keyword>
<reference evidence="4 5" key="1">
    <citation type="journal article" date="2015" name="Nature">
        <title>rRNA introns, odd ribosomes, and small enigmatic genomes across a large radiation of phyla.</title>
        <authorList>
            <person name="Brown C.T."/>
            <person name="Hug L.A."/>
            <person name="Thomas B.C."/>
            <person name="Sharon I."/>
            <person name="Castelle C.J."/>
            <person name="Singh A."/>
            <person name="Wilkins M.J."/>
            <person name="Williams K.H."/>
            <person name="Banfield J.F."/>
        </authorList>
    </citation>
    <scope>NUCLEOTIDE SEQUENCE [LARGE SCALE GENOMIC DNA]</scope>
</reference>
<keyword evidence="1 4" id="KW-0808">Transferase</keyword>
<dbReference type="Gene3D" id="3.40.630.30">
    <property type="match status" value="1"/>
</dbReference>
<evidence type="ECO:0000259" key="3">
    <source>
        <dbReference type="PROSITE" id="PS51186"/>
    </source>
</evidence>
<dbReference type="InterPro" id="IPR016181">
    <property type="entry name" value="Acyl_CoA_acyltransferase"/>
</dbReference>
<dbReference type="SUPFAM" id="SSF55729">
    <property type="entry name" value="Acyl-CoA N-acyltransferases (Nat)"/>
    <property type="match status" value="1"/>
</dbReference>
<evidence type="ECO:0000256" key="1">
    <source>
        <dbReference type="ARBA" id="ARBA00022679"/>
    </source>
</evidence>
<dbReference type="InterPro" id="IPR051556">
    <property type="entry name" value="N-term/lysine_N-AcTrnsfr"/>
</dbReference>
<feature type="domain" description="N-acetyltransferase" evidence="3">
    <location>
        <begin position="1"/>
        <end position="190"/>
    </location>
</feature>